<accession>A0A1F5RML5</accession>
<evidence type="ECO:0000313" key="1">
    <source>
        <dbReference type="EMBL" id="OGF15655.1"/>
    </source>
</evidence>
<name>A0A1F5RML5_9BACT</name>
<dbReference type="EMBL" id="MFFU01000055">
    <property type="protein sequence ID" value="OGF15655.1"/>
    <property type="molecule type" value="Genomic_DNA"/>
</dbReference>
<dbReference type="Proteomes" id="UP000177691">
    <property type="component" value="Unassembled WGS sequence"/>
</dbReference>
<gene>
    <name evidence="1" type="ORF">A3D54_00660</name>
</gene>
<organism evidence="1 2">
    <name type="scientific">Candidatus Falkowbacteria bacterium RIFCSPHIGHO2_02_FULL_45_15</name>
    <dbReference type="NCBI Taxonomy" id="1797987"/>
    <lineage>
        <taxon>Bacteria</taxon>
        <taxon>Candidatus Falkowiibacteriota</taxon>
    </lineage>
</organism>
<proteinExistence type="predicted"/>
<dbReference type="AlphaFoldDB" id="A0A1F5RML5"/>
<protein>
    <submittedName>
        <fullName evidence="1">Uncharacterized protein</fullName>
    </submittedName>
</protein>
<reference evidence="1 2" key="1">
    <citation type="journal article" date="2016" name="Nat. Commun.">
        <title>Thousands of microbial genomes shed light on interconnected biogeochemical processes in an aquifer system.</title>
        <authorList>
            <person name="Anantharaman K."/>
            <person name="Brown C.T."/>
            <person name="Hug L.A."/>
            <person name="Sharon I."/>
            <person name="Castelle C.J."/>
            <person name="Probst A.J."/>
            <person name="Thomas B.C."/>
            <person name="Singh A."/>
            <person name="Wilkins M.J."/>
            <person name="Karaoz U."/>
            <person name="Brodie E.L."/>
            <person name="Williams K.H."/>
            <person name="Hubbard S.S."/>
            <person name="Banfield J.F."/>
        </authorList>
    </citation>
    <scope>NUCLEOTIDE SEQUENCE [LARGE SCALE GENOMIC DNA]</scope>
</reference>
<evidence type="ECO:0000313" key="2">
    <source>
        <dbReference type="Proteomes" id="UP000177691"/>
    </source>
</evidence>
<sequence length="161" mass="18045">MSSAKKPGADSVAVVGELLSAGYQEAPYFLKGCSFLALPEDEESETGLVLVVGLNDSQRQRLQNNAERRKTVLLADEKIGIGLPPELRENGLLPRLQVCAVVTEPNCIAEFRINDLPICPSCSRVWNEAIKKWETYKRHIIQDMRRDGRCKIVNRTCDKCE</sequence>
<comment type="caution">
    <text evidence="1">The sequence shown here is derived from an EMBL/GenBank/DDBJ whole genome shotgun (WGS) entry which is preliminary data.</text>
</comment>